<name>A0ABD3AHV9_9GENT</name>
<feature type="compositionally biased region" description="Basic and acidic residues" evidence="1">
    <location>
        <begin position="211"/>
        <end position="220"/>
    </location>
</feature>
<dbReference type="EMBL" id="JBJUIK010000004">
    <property type="protein sequence ID" value="KAL3530891.1"/>
    <property type="molecule type" value="Genomic_DNA"/>
</dbReference>
<dbReference type="Proteomes" id="UP001630127">
    <property type="component" value="Unassembled WGS sequence"/>
</dbReference>
<organism evidence="3 4">
    <name type="scientific">Cinchona calisaya</name>
    <dbReference type="NCBI Taxonomy" id="153742"/>
    <lineage>
        <taxon>Eukaryota</taxon>
        <taxon>Viridiplantae</taxon>
        <taxon>Streptophyta</taxon>
        <taxon>Embryophyta</taxon>
        <taxon>Tracheophyta</taxon>
        <taxon>Spermatophyta</taxon>
        <taxon>Magnoliopsida</taxon>
        <taxon>eudicotyledons</taxon>
        <taxon>Gunneridae</taxon>
        <taxon>Pentapetalae</taxon>
        <taxon>asterids</taxon>
        <taxon>lamiids</taxon>
        <taxon>Gentianales</taxon>
        <taxon>Rubiaceae</taxon>
        <taxon>Cinchonoideae</taxon>
        <taxon>Cinchoneae</taxon>
        <taxon>Cinchona</taxon>
    </lineage>
</organism>
<evidence type="ECO:0000313" key="4">
    <source>
        <dbReference type="Proteomes" id="UP001630127"/>
    </source>
</evidence>
<comment type="caution">
    <text evidence="3">The sequence shown here is derived from an EMBL/GenBank/DDBJ whole genome shotgun (WGS) entry which is preliminary data.</text>
</comment>
<reference evidence="3 4" key="1">
    <citation type="submission" date="2024-11" db="EMBL/GenBank/DDBJ databases">
        <title>A near-complete genome assembly of Cinchona calisaya.</title>
        <authorList>
            <person name="Lian D.C."/>
            <person name="Zhao X.W."/>
            <person name="Wei L."/>
        </authorList>
    </citation>
    <scope>NUCLEOTIDE SEQUENCE [LARGE SCALE GENOMIC DNA]</scope>
    <source>
        <tissue evidence="3">Nenye</tissue>
    </source>
</reference>
<feature type="domain" description="DUF3741" evidence="2">
    <location>
        <begin position="94"/>
        <end position="109"/>
    </location>
</feature>
<keyword evidence="4" id="KW-1185">Reference proteome</keyword>
<feature type="region of interest" description="Disordered" evidence="1">
    <location>
        <begin position="180"/>
        <end position="231"/>
    </location>
</feature>
<protein>
    <recommendedName>
        <fullName evidence="2">DUF3741 domain-containing protein</fullName>
    </recommendedName>
</protein>
<accession>A0ABD3AHV9</accession>
<dbReference type="PANTHER" id="PTHR35499:SF1">
    <property type="entry name" value="DUF3741 DOMAIN-CONTAINING PROTEIN"/>
    <property type="match status" value="1"/>
</dbReference>
<dbReference type="PANTHER" id="PTHR35499">
    <property type="entry name" value="OS05G0128300 PROTEIN"/>
    <property type="match status" value="1"/>
</dbReference>
<sequence>MKYYFLNYSSSSASSTITTTTATSFDSNVVNSTTTIHSGCIAGVFRRLLCLNSLPTHSSDHIKDVDRDSIVSAELDKLQCTTTKAEYRVEPSATPSIVARLMGIESLPKIDFSAIEKSPNSIARSRSMNSVDLLKELVSIQARQRRVKSFREAPTFLELEDEEFFILSFENGDESRKLEVKNRKSEVGSGQMKQRSKQEKCKTKNNKRRASVHEKNKENQEITTTLSKEKVDRSMKSRKACYSDRKIKDLSNILHPTNNSCQNSPGKKEVVKLANPINHKPQSGLRRRMKKRKDDCLVIKKIETDQSDSENSSPNSVLDIMKFPCDPEVITCSEELSRLSNSKSRRTLKEELDNYRKLNQCNDRSLTSNYASCSNEGKCVQSRKNECDGHNYVDMWVEICKMAERDTIESNWMLNKDIQKFEDNKLISGEFEIQIFDELLADFVHQLAGY</sequence>
<evidence type="ECO:0000313" key="3">
    <source>
        <dbReference type="EMBL" id="KAL3530891.1"/>
    </source>
</evidence>
<dbReference type="AlphaFoldDB" id="A0ABD3AHV9"/>
<dbReference type="Pfam" id="PF14383">
    <property type="entry name" value="VARLMGL"/>
    <property type="match status" value="1"/>
</dbReference>
<gene>
    <name evidence="3" type="ORF">ACH5RR_010213</name>
</gene>
<evidence type="ECO:0000256" key="1">
    <source>
        <dbReference type="SAM" id="MobiDB-lite"/>
    </source>
</evidence>
<evidence type="ECO:0000259" key="2">
    <source>
        <dbReference type="Pfam" id="PF14383"/>
    </source>
</evidence>
<dbReference type="InterPro" id="IPR032795">
    <property type="entry name" value="DUF3741-assoc"/>
</dbReference>
<proteinExistence type="predicted"/>